<feature type="coiled-coil region" evidence="1">
    <location>
        <begin position="463"/>
        <end position="490"/>
    </location>
</feature>
<dbReference type="Pfam" id="PF05228">
    <property type="entry name" value="CHASE4"/>
    <property type="match status" value="1"/>
</dbReference>
<keyword evidence="2" id="KW-1133">Transmembrane helix</keyword>
<dbReference type="GeneID" id="8861082"/>
<accession>D2W0H4</accession>
<evidence type="ECO:0000256" key="2">
    <source>
        <dbReference type="SAM" id="Phobius"/>
    </source>
</evidence>
<keyword evidence="2" id="KW-0472">Membrane</keyword>
<dbReference type="KEGG" id="ngr:NAEGRDRAFT_81928"/>
<feature type="domain" description="CHASE4" evidence="3">
    <location>
        <begin position="131"/>
        <end position="292"/>
    </location>
</feature>
<keyword evidence="5" id="KW-1185">Reference proteome</keyword>
<dbReference type="Proteomes" id="UP000006671">
    <property type="component" value="Unassembled WGS sequence"/>
</dbReference>
<evidence type="ECO:0000313" key="4">
    <source>
        <dbReference type="EMBL" id="EFC37429.1"/>
    </source>
</evidence>
<dbReference type="GO" id="GO:0016301">
    <property type="term" value="F:kinase activity"/>
    <property type="evidence" value="ECO:0007669"/>
    <property type="project" value="UniProtKB-KW"/>
</dbReference>
<keyword evidence="4" id="KW-0418">Kinase</keyword>
<evidence type="ECO:0000313" key="5">
    <source>
        <dbReference type="Proteomes" id="UP000006671"/>
    </source>
</evidence>
<feature type="transmembrane region" description="Helical" evidence="2">
    <location>
        <begin position="390"/>
        <end position="412"/>
    </location>
</feature>
<dbReference type="AlphaFoldDB" id="D2W0H4"/>
<feature type="transmembrane region" description="Helical" evidence="2">
    <location>
        <begin position="90"/>
        <end position="112"/>
    </location>
</feature>
<dbReference type="RefSeq" id="XP_002670173.1">
    <property type="nucleotide sequence ID" value="XM_002670127.1"/>
</dbReference>
<organism evidence="5">
    <name type="scientific">Naegleria gruberi</name>
    <name type="common">Amoeba</name>
    <dbReference type="NCBI Taxonomy" id="5762"/>
    <lineage>
        <taxon>Eukaryota</taxon>
        <taxon>Discoba</taxon>
        <taxon>Heterolobosea</taxon>
        <taxon>Tetramitia</taxon>
        <taxon>Eutetramitia</taxon>
        <taxon>Vahlkampfiidae</taxon>
        <taxon>Naegleria</taxon>
    </lineage>
</organism>
<protein>
    <submittedName>
        <fullName evidence="4">Histidine kinase</fullName>
    </submittedName>
</protein>
<keyword evidence="1" id="KW-0175">Coiled coil</keyword>
<dbReference type="VEuPathDB" id="AmoebaDB:NAEGRDRAFT_81928"/>
<gene>
    <name evidence="4" type="ORF">NAEGRDRAFT_81928</name>
</gene>
<dbReference type="OrthoDB" id="196547at2759"/>
<dbReference type="InParanoid" id="D2W0H4"/>
<name>D2W0H4_NAEGR</name>
<evidence type="ECO:0000256" key="1">
    <source>
        <dbReference type="SAM" id="Coils"/>
    </source>
</evidence>
<proteinExistence type="predicted"/>
<evidence type="ECO:0000259" key="3">
    <source>
        <dbReference type="Pfam" id="PF05228"/>
    </source>
</evidence>
<keyword evidence="4" id="KW-0808">Transferase</keyword>
<dbReference type="EMBL" id="GG738918">
    <property type="protein sequence ID" value="EFC37429.1"/>
    <property type="molecule type" value="Genomic_DNA"/>
</dbReference>
<keyword evidence="2" id="KW-0812">Transmembrane</keyword>
<sequence length="724" mass="81833">MSTDVELQTADSEKNLVGDSFENKDYSKQQHVHEGNEIVMTNVLEETTSSGGMVDLTDQQLPKFEELESTSISDRGSFVNIRTISYSIQIVTNFIMLLIVAGILFSIFFTGFQQLEEHVTTEANLRIQRAIYDDFKNALALLASFGNWLDFYNVMDAAYSDGYKTFLDWVDINYPYGMMRDAIKSNFALIYFKNGTLAAAKGFNLETGDILETPAELANLGSDNPLRKDMDKSTTRVNGYLLTSKYGALLVSAYPIHFSPLKNNPPNGILIFARIQTEQVTSSIASRAQMCITQFSVNDAALDSVRKRMKLDKPTIINGYDMNWENNQAFAYEEIDLRYLSGRVCDSVSVGLEAKGRVATFQLYADIYGNPAVVLRADTERFILNLGINAFVIAVCLLLAIMIILGIAVILFTEVGIIRGILQLTDRVTKIYETSDISNRVSMKGNDEIAKIGSNVDQILTIIENSQVQLKQKQDEMRQLLQRISLEEYKTKSIMNSLPNSVIMVDKTNGEVVGSNEPFYECTGYSESMIKVGNLSVAKLFNKPSTDQLMDEFKELTLNSGSKAMSMSTVNGMIIPVIISVQDAKFYKRNKVVSAFVISIQDKRKDLELVKEVELDEEKVREIQLLIEFERMIKNPDSRDEFIRKCNENGKRLTMLFVEVKNLMAGLNSTNFQYVWESYCQVEESISNFPEFKSAKLEKDLSNQLNLMEMNLKSAIIRNYYNNK</sequence>
<dbReference type="InterPro" id="IPR007892">
    <property type="entry name" value="CHASE4"/>
</dbReference>
<reference evidence="4 5" key="1">
    <citation type="journal article" date="2010" name="Cell">
        <title>The genome of Naegleria gruberi illuminates early eukaryotic versatility.</title>
        <authorList>
            <person name="Fritz-Laylin L.K."/>
            <person name="Prochnik S.E."/>
            <person name="Ginger M.L."/>
            <person name="Dacks J.B."/>
            <person name="Carpenter M.L."/>
            <person name="Field M.C."/>
            <person name="Kuo A."/>
            <person name="Paredez A."/>
            <person name="Chapman J."/>
            <person name="Pham J."/>
            <person name="Shu S."/>
            <person name="Neupane R."/>
            <person name="Cipriano M."/>
            <person name="Mancuso J."/>
            <person name="Tu H."/>
            <person name="Salamov A."/>
            <person name="Lindquist E."/>
            <person name="Shapiro H."/>
            <person name="Lucas S."/>
            <person name="Grigoriev I.V."/>
            <person name="Cande W.Z."/>
            <person name="Fulton C."/>
            <person name="Rokhsar D.S."/>
            <person name="Dawson S.C."/>
        </authorList>
    </citation>
    <scope>NUCLEOTIDE SEQUENCE [LARGE SCALE GENOMIC DNA]</scope>
    <source>
        <strain evidence="4 5">NEG-M</strain>
    </source>
</reference>